<feature type="region of interest" description="Disordered" evidence="1">
    <location>
        <begin position="60"/>
        <end position="79"/>
    </location>
</feature>
<keyword evidence="3" id="KW-1185">Reference proteome</keyword>
<dbReference type="EMBL" id="CASHTH010001211">
    <property type="protein sequence ID" value="CAI8012700.1"/>
    <property type="molecule type" value="Genomic_DNA"/>
</dbReference>
<protein>
    <submittedName>
        <fullName evidence="2">Uncharacterized protein</fullName>
    </submittedName>
</protein>
<proteinExistence type="predicted"/>
<evidence type="ECO:0000256" key="1">
    <source>
        <dbReference type="SAM" id="MobiDB-lite"/>
    </source>
</evidence>
<evidence type="ECO:0000313" key="2">
    <source>
        <dbReference type="EMBL" id="CAI8012700.1"/>
    </source>
</evidence>
<gene>
    <name evidence="2" type="ORF">GBAR_LOCUS8132</name>
</gene>
<organism evidence="2 3">
    <name type="scientific">Geodia barretti</name>
    <name type="common">Barrett's horny sponge</name>
    <dbReference type="NCBI Taxonomy" id="519541"/>
    <lineage>
        <taxon>Eukaryota</taxon>
        <taxon>Metazoa</taxon>
        <taxon>Porifera</taxon>
        <taxon>Demospongiae</taxon>
        <taxon>Heteroscleromorpha</taxon>
        <taxon>Tetractinellida</taxon>
        <taxon>Astrophorina</taxon>
        <taxon>Geodiidae</taxon>
        <taxon>Geodia</taxon>
    </lineage>
</organism>
<dbReference type="AlphaFoldDB" id="A0AA35WFN5"/>
<accession>A0AA35WFN5</accession>
<evidence type="ECO:0000313" key="3">
    <source>
        <dbReference type="Proteomes" id="UP001174909"/>
    </source>
</evidence>
<reference evidence="2" key="1">
    <citation type="submission" date="2023-03" db="EMBL/GenBank/DDBJ databases">
        <authorList>
            <person name="Steffen K."/>
            <person name="Cardenas P."/>
        </authorList>
    </citation>
    <scope>NUCLEOTIDE SEQUENCE</scope>
</reference>
<dbReference type="Proteomes" id="UP001174909">
    <property type="component" value="Unassembled WGS sequence"/>
</dbReference>
<name>A0AA35WFN5_GEOBA</name>
<sequence>MTRVVEERLRVELRKRAYEESKQRLRTEYEELQQVASSNQRREDRLARVRGKDFSKRLQDMERECGERKREAEEKKQRLQDARRESVVTLQSSVFPIQVEPLSQDDAGEDGVSSHTLILTCDALCSPQTTSCQQSLTVRLQWMWTMAGSSVESTGAPLRMPPSSLPLSLSTEITLLTSRPSTDAGLIFYLMCSQLYDLLPLV</sequence>
<comment type="caution">
    <text evidence="2">The sequence shown here is derived from an EMBL/GenBank/DDBJ whole genome shotgun (WGS) entry which is preliminary data.</text>
</comment>